<comment type="caution">
    <text evidence="2">The sequence shown here is derived from an EMBL/GenBank/DDBJ whole genome shotgun (WGS) entry which is preliminary data.</text>
</comment>
<dbReference type="InterPro" id="IPR000210">
    <property type="entry name" value="BTB/POZ_dom"/>
</dbReference>
<accession>A0AAN7BIE6</accession>
<keyword evidence="3" id="KW-1185">Reference proteome</keyword>
<evidence type="ECO:0000313" key="3">
    <source>
        <dbReference type="Proteomes" id="UP001301958"/>
    </source>
</evidence>
<dbReference type="PROSITE" id="PS50097">
    <property type="entry name" value="BTB"/>
    <property type="match status" value="1"/>
</dbReference>
<name>A0AAN7BIE6_9PEZI</name>
<evidence type="ECO:0000313" key="2">
    <source>
        <dbReference type="EMBL" id="KAK4223980.1"/>
    </source>
</evidence>
<organism evidence="2 3">
    <name type="scientific">Podospora fimiseda</name>
    <dbReference type="NCBI Taxonomy" id="252190"/>
    <lineage>
        <taxon>Eukaryota</taxon>
        <taxon>Fungi</taxon>
        <taxon>Dikarya</taxon>
        <taxon>Ascomycota</taxon>
        <taxon>Pezizomycotina</taxon>
        <taxon>Sordariomycetes</taxon>
        <taxon>Sordariomycetidae</taxon>
        <taxon>Sordariales</taxon>
        <taxon>Podosporaceae</taxon>
        <taxon>Podospora</taxon>
    </lineage>
</organism>
<dbReference type="AlphaFoldDB" id="A0AAN7BIE6"/>
<feature type="domain" description="BTB" evidence="1">
    <location>
        <begin position="56"/>
        <end position="130"/>
    </location>
</feature>
<protein>
    <recommendedName>
        <fullName evidence="1">BTB domain-containing protein</fullName>
    </recommendedName>
</protein>
<reference evidence="2" key="1">
    <citation type="journal article" date="2023" name="Mol. Phylogenet. Evol.">
        <title>Genome-scale phylogeny and comparative genomics of the fungal order Sordariales.</title>
        <authorList>
            <person name="Hensen N."/>
            <person name="Bonometti L."/>
            <person name="Westerberg I."/>
            <person name="Brannstrom I.O."/>
            <person name="Guillou S."/>
            <person name="Cros-Aarteil S."/>
            <person name="Calhoun S."/>
            <person name="Haridas S."/>
            <person name="Kuo A."/>
            <person name="Mondo S."/>
            <person name="Pangilinan J."/>
            <person name="Riley R."/>
            <person name="LaButti K."/>
            <person name="Andreopoulos B."/>
            <person name="Lipzen A."/>
            <person name="Chen C."/>
            <person name="Yan M."/>
            <person name="Daum C."/>
            <person name="Ng V."/>
            <person name="Clum A."/>
            <person name="Steindorff A."/>
            <person name="Ohm R.A."/>
            <person name="Martin F."/>
            <person name="Silar P."/>
            <person name="Natvig D.O."/>
            <person name="Lalanne C."/>
            <person name="Gautier V."/>
            <person name="Ament-Velasquez S.L."/>
            <person name="Kruys A."/>
            <person name="Hutchinson M.I."/>
            <person name="Powell A.J."/>
            <person name="Barry K."/>
            <person name="Miller A.N."/>
            <person name="Grigoriev I.V."/>
            <person name="Debuchy R."/>
            <person name="Gladieux P."/>
            <person name="Hiltunen Thoren M."/>
            <person name="Johannesson H."/>
        </authorList>
    </citation>
    <scope>NUCLEOTIDE SEQUENCE</scope>
    <source>
        <strain evidence="2">CBS 990.96</strain>
    </source>
</reference>
<sequence>MDRFLQNLDQASAVRSLRRVETSLGSSIQLFQANNNVDDVLSAPQGYSEEIIEPRGDLALIVNHHGDQTTAFFVSSHTMARASPFWRNLLRENESNEDTDEEWKITLTTSPSALRIILNAVHGKQDQVPQELESFLLHKVAKYVMMYEVTERMGKSFWRSWFHATRRNEANTKSLVQRLSLSENVGLEDVYKDTLIKFILYTRVEFDGRVYLKKWPRHNLINDRRMSHATLEKIKKHRAGIIPRICADLASWFEHLVNDYASDACGDQARVVCGSAMLGGLHKALRYHGLGHWCTAEMWEIEEEVEDSVCEFVGLVNEIRAEAVRMLGMDPNVHGKCGPWDHIDWDVIVHEFWDELDEDL</sequence>
<proteinExistence type="predicted"/>
<reference evidence="2" key="2">
    <citation type="submission" date="2023-05" db="EMBL/GenBank/DDBJ databases">
        <authorList>
            <consortium name="Lawrence Berkeley National Laboratory"/>
            <person name="Steindorff A."/>
            <person name="Hensen N."/>
            <person name="Bonometti L."/>
            <person name="Westerberg I."/>
            <person name="Brannstrom I.O."/>
            <person name="Guillou S."/>
            <person name="Cros-Aarteil S."/>
            <person name="Calhoun S."/>
            <person name="Haridas S."/>
            <person name="Kuo A."/>
            <person name="Mondo S."/>
            <person name="Pangilinan J."/>
            <person name="Riley R."/>
            <person name="Labutti K."/>
            <person name="Andreopoulos B."/>
            <person name="Lipzen A."/>
            <person name="Chen C."/>
            <person name="Yanf M."/>
            <person name="Daum C."/>
            <person name="Ng V."/>
            <person name="Clum A."/>
            <person name="Ohm R."/>
            <person name="Martin F."/>
            <person name="Silar P."/>
            <person name="Natvig D."/>
            <person name="Lalanne C."/>
            <person name="Gautier V."/>
            <person name="Ament-Velasquez S.L."/>
            <person name="Kruys A."/>
            <person name="Hutchinson M.I."/>
            <person name="Powell A.J."/>
            <person name="Barry K."/>
            <person name="Miller A.N."/>
            <person name="Grigoriev I.V."/>
            <person name="Debuchy R."/>
            <person name="Gladieux P."/>
            <person name="Thoren M.H."/>
            <person name="Johannesson H."/>
        </authorList>
    </citation>
    <scope>NUCLEOTIDE SEQUENCE</scope>
    <source>
        <strain evidence="2">CBS 990.96</strain>
    </source>
</reference>
<evidence type="ECO:0000259" key="1">
    <source>
        <dbReference type="PROSITE" id="PS50097"/>
    </source>
</evidence>
<dbReference type="Proteomes" id="UP001301958">
    <property type="component" value="Unassembled WGS sequence"/>
</dbReference>
<gene>
    <name evidence="2" type="ORF">QBC38DRAFT_515920</name>
</gene>
<dbReference type="EMBL" id="MU865407">
    <property type="protein sequence ID" value="KAK4223980.1"/>
    <property type="molecule type" value="Genomic_DNA"/>
</dbReference>